<name>A0A7K3PI33_9ACTN</name>
<evidence type="ECO:0000313" key="1">
    <source>
        <dbReference type="EMBL" id="NEB09610.1"/>
    </source>
</evidence>
<sequence length="65" mass="7251">MPDITWEDPFCAEGNNCFRIGTDPQGNAYIAVAGQEDRYLTDTREALRALIRDIKAGKADHLLRG</sequence>
<dbReference type="EMBL" id="JAAGMA010000313">
    <property type="protein sequence ID" value="NEB09610.1"/>
    <property type="molecule type" value="Genomic_DNA"/>
</dbReference>
<protein>
    <recommendedName>
        <fullName evidence="3">DUF397 domain-containing protein</fullName>
    </recommendedName>
</protein>
<organism evidence="1 2">
    <name type="scientific">Streptomyces coelicoflavus</name>
    <dbReference type="NCBI Taxonomy" id="285562"/>
    <lineage>
        <taxon>Bacteria</taxon>
        <taxon>Bacillati</taxon>
        <taxon>Actinomycetota</taxon>
        <taxon>Actinomycetes</taxon>
        <taxon>Kitasatosporales</taxon>
        <taxon>Streptomycetaceae</taxon>
        <taxon>Streptomyces</taxon>
    </lineage>
</organism>
<dbReference type="RefSeq" id="WP_164245204.1">
    <property type="nucleotide sequence ID" value="NZ_JAAGMA010000313.1"/>
</dbReference>
<dbReference type="AlphaFoldDB" id="A0A7K3PI33"/>
<dbReference type="Proteomes" id="UP000470446">
    <property type="component" value="Unassembled WGS sequence"/>
</dbReference>
<comment type="caution">
    <text evidence="1">The sequence shown here is derived from an EMBL/GenBank/DDBJ whole genome shotgun (WGS) entry which is preliminary data.</text>
</comment>
<reference evidence="1 2" key="1">
    <citation type="submission" date="2020-01" db="EMBL/GenBank/DDBJ databases">
        <title>Insect and environment-associated Actinomycetes.</title>
        <authorList>
            <person name="Currrie C."/>
            <person name="Chevrette M."/>
            <person name="Carlson C."/>
            <person name="Stubbendieck R."/>
            <person name="Wendt-Pienkowski E."/>
        </authorList>
    </citation>
    <scope>NUCLEOTIDE SEQUENCE [LARGE SCALE GENOMIC DNA]</scope>
    <source>
        <strain evidence="1 2">SID14163</strain>
    </source>
</reference>
<proteinExistence type="predicted"/>
<evidence type="ECO:0000313" key="2">
    <source>
        <dbReference type="Proteomes" id="UP000470446"/>
    </source>
</evidence>
<gene>
    <name evidence="1" type="ORF">G3I32_12160</name>
</gene>
<evidence type="ECO:0008006" key="3">
    <source>
        <dbReference type="Google" id="ProtNLM"/>
    </source>
</evidence>
<accession>A0A7K3PI33</accession>